<dbReference type="EMBL" id="CM042037">
    <property type="protein sequence ID" value="KAI3742475.1"/>
    <property type="molecule type" value="Genomic_DNA"/>
</dbReference>
<sequence length="119" mass="13907">MISLDDSHNSTLDDSQSHYVGLVVIVEICRWMIRIREERYLLTVGFDRQLKHNRRRRLMLMKVRSLFALGFHFRSPESAPAVPDNRFRFSDGCDFLLNCMYLGKYGIVAIDSIINMTCC</sequence>
<evidence type="ECO:0000313" key="1">
    <source>
        <dbReference type="EMBL" id="KAI3742475.1"/>
    </source>
</evidence>
<keyword evidence="2" id="KW-1185">Reference proteome</keyword>
<accession>A0ACB9D7P9</accession>
<organism evidence="1 2">
    <name type="scientific">Smallanthus sonchifolius</name>
    <dbReference type="NCBI Taxonomy" id="185202"/>
    <lineage>
        <taxon>Eukaryota</taxon>
        <taxon>Viridiplantae</taxon>
        <taxon>Streptophyta</taxon>
        <taxon>Embryophyta</taxon>
        <taxon>Tracheophyta</taxon>
        <taxon>Spermatophyta</taxon>
        <taxon>Magnoliopsida</taxon>
        <taxon>eudicotyledons</taxon>
        <taxon>Gunneridae</taxon>
        <taxon>Pentapetalae</taxon>
        <taxon>asterids</taxon>
        <taxon>campanulids</taxon>
        <taxon>Asterales</taxon>
        <taxon>Asteraceae</taxon>
        <taxon>Asteroideae</taxon>
        <taxon>Heliantheae alliance</taxon>
        <taxon>Millerieae</taxon>
        <taxon>Smallanthus</taxon>
    </lineage>
</organism>
<name>A0ACB9D7P9_9ASTR</name>
<gene>
    <name evidence="1" type="ORF">L1987_60159</name>
</gene>
<dbReference type="Proteomes" id="UP001056120">
    <property type="component" value="Linkage Group LG20"/>
</dbReference>
<proteinExistence type="predicted"/>
<protein>
    <submittedName>
        <fullName evidence="1">Uncharacterized protein</fullName>
    </submittedName>
</protein>
<comment type="caution">
    <text evidence="1">The sequence shown here is derived from an EMBL/GenBank/DDBJ whole genome shotgun (WGS) entry which is preliminary data.</text>
</comment>
<reference evidence="1 2" key="2">
    <citation type="journal article" date="2022" name="Mol. Ecol. Resour.">
        <title>The genomes of chicory, endive, great burdock and yacon provide insights into Asteraceae paleo-polyploidization history and plant inulin production.</title>
        <authorList>
            <person name="Fan W."/>
            <person name="Wang S."/>
            <person name="Wang H."/>
            <person name="Wang A."/>
            <person name="Jiang F."/>
            <person name="Liu H."/>
            <person name="Zhao H."/>
            <person name="Xu D."/>
            <person name="Zhang Y."/>
        </authorList>
    </citation>
    <scope>NUCLEOTIDE SEQUENCE [LARGE SCALE GENOMIC DNA]</scope>
    <source>
        <strain evidence="2">cv. Yunnan</strain>
        <tissue evidence="1">Leaves</tissue>
    </source>
</reference>
<reference evidence="2" key="1">
    <citation type="journal article" date="2022" name="Mol. Ecol. Resour.">
        <title>The genomes of chicory, endive, great burdock and yacon provide insights into Asteraceae palaeo-polyploidization history and plant inulin production.</title>
        <authorList>
            <person name="Fan W."/>
            <person name="Wang S."/>
            <person name="Wang H."/>
            <person name="Wang A."/>
            <person name="Jiang F."/>
            <person name="Liu H."/>
            <person name="Zhao H."/>
            <person name="Xu D."/>
            <person name="Zhang Y."/>
        </authorList>
    </citation>
    <scope>NUCLEOTIDE SEQUENCE [LARGE SCALE GENOMIC DNA]</scope>
    <source>
        <strain evidence="2">cv. Yunnan</strain>
    </source>
</reference>
<evidence type="ECO:0000313" key="2">
    <source>
        <dbReference type="Proteomes" id="UP001056120"/>
    </source>
</evidence>